<feature type="binding site" evidence="12">
    <location>
        <position position="155"/>
    </location>
    <ligand>
        <name>GTP</name>
        <dbReference type="ChEBI" id="CHEBI:37565"/>
    </ligand>
</feature>
<dbReference type="InterPro" id="IPR000385">
    <property type="entry name" value="MoaA_NifB_PqqE_Fe-S-bd_CS"/>
</dbReference>
<dbReference type="PANTHER" id="PTHR22960:SF0">
    <property type="entry name" value="MOLYBDENUM COFACTOR BIOSYNTHESIS PROTEIN 1"/>
    <property type="match status" value="1"/>
</dbReference>
<feature type="binding site" evidence="12">
    <location>
        <position position="25"/>
    </location>
    <ligand>
        <name>[4Fe-4S] cluster</name>
        <dbReference type="ChEBI" id="CHEBI:49883"/>
        <label>1</label>
        <note>4Fe-4S-S-AdoMet</note>
    </ligand>
</feature>
<feature type="binding site" evidence="12">
    <location>
        <position position="252"/>
    </location>
    <ligand>
        <name>[4Fe-4S] cluster</name>
        <dbReference type="ChEBI" id="CHEBI:49883"/>
        <label>2</label>
        <note>4Fe-4S-substrate</note>
    </ligand>
</feature>
<evidence type="ECO:0000256" key="6">
    <source>
        <dbReference type="ARBA" id="ARBA00023004"/>
    </source>
</evidence>
<feature type="domain" description="Radical SAM core" evidence="13">
    <location>
        <begin position="5"/>
        <end position="227"/>
    </location>
</feature>
<evidence type="ECO:0000259" key="13">
    <source>
        <dbReference type="PROSITE" id="PS51918"/>
    </source>
</evidence>
<dbReference type="GO" id="GO:0061798">
    <property type="term" value="F:GTP 3',8'-cyclase activity"/>
    <property type="evidence" value="ECO:0007669"/>
    <property type="project" value="UniProtKB-UniRule"/>
</dbReference>
<dbReference type="CDD" id="cd01335">
    <property type="entry name" value="Radical_SAM"/>
    <property type="match status" value="1"/>
</dbReference>
<dbReference type="SFLD" id="SFLDG01067">
    <property type="entry name" value="SPASM/twitch_domain_containing"/>
    <property type="match status" value="1"/>
</dbReference>
<feature type="binding site" evidence="12">
    <location>
        <position position="189"/>
    </location>
    <ligand>
        <name>S-adenosyl-L-methionine</name>
        <dbReference type="ChEBI" id="CHEBI:59789"/>
    </ligand>
</feature>
<dbReference type="PROSITE" id="PS51918">
    <property type="entry name" value="RADICAL_SAM"/>
    <property type="match status" value="1"/>
</dbReference>
<dbReference type="EC" id="4.1.99.22" evidence="1 12"/>
<keyword evidence="5 12" id="KW-0547">Nucleotide-binding</keyword>
<evidence type="ECO:0000256" key="5">
    <source>
        <dbReference type="ARBA" id="ARBA00022741"/>
    </source>
</evidence>
<dbReference type="GO" id="GO:0006777">
    <property type="term" value="P:Mo-molybdopterin cofactor biosynthetic process"/>
    <property type="evidence" value="ECO:0007669"/>
    <property type="project" value="UniProtKB-UniRule"/>
</dbReference>
<comment type="function">
    <text evidence="12">Catalyzes the cyclization of GTP to (8S)-3',8-cyclo-7,8-dihydroguanosine 5'-triphosphate.</text>
</comment>
<dbReference type="PROSITE" id="PS01305">
    <property type="entry name" value="MOAA_NIFB_PQQE"/>
    <property type="match status" value="1"/>
</dbReference>
<organism evidence="14 15">
    <name type="scientific">Campylobacter corcagiensis</name>
    <dbReference type="NCBI Taxonomy" id="1448857"/>
    <lineage>
        <taxon>Bacteria</taxon>
        <taxon>Pseudomonadati</taxon>
        <taxon>Campylobacterota</taxon>
        <taxon>Epsilonproteobacteria</taxon>
        <taxon>Campylobacterales</taxon>
        <taxon>Campylobacteraceae</taxon>
        <taxon>Campylobacter</taxon>
    </lineage>
</organism>
<dbReference type="Gene3D" id="3.20.20.70">
    <property type="entry name" value="Aldolase class I"/>
    <property type="match status" value="1"/>
</dbReference>
<keyword evidence="7 12" id="KW-0411">Iron-sulfur</keyword>
<dbReference type="RefSeq" id="WP_025802431.1">
    <property type="nucleotide sequence ID" value="NZ_CP053842.1"/>
</dbReference>
<dbReference type="InterPro" id="IPR010505">
    <property type="entry name" value="MoaA_twitch"/>
</dbReference>
<dbReference type="CDD" id="cd21117">
    <property type="entry name" value="Twitch_MoaA"/>
    <property type="match status" value="1"/>
</dbReference>
<dbReference type="InterPro" id="IPR013483">
    <property type="entry name" value="MoaA"/>
</dbReference>
<dbReference type="GO" id="GO:0046872">
    <property type="term" value="F:metal ion binding"/>
    <property type="evidence" value="ECO:0007669"/>
    <property type="project" value="UniProtKB-KW"/>
</dbReference>
<evidence type="ECO:0000256" key="9">
    <source>
        <dbReference type="ARBA" id="ARBA00023150"/>
    </source>
</evidence>
<dbReference type="InterPro" id="IPR040064">
    <property type="entry name" value="MoaA-like"/>
</dbReference>
<evidence type="ECO:0000256" key="4">
    <source>
        <dbReference type="ARBA" id="ARBA00022723"/>
    </source>
</evidence>
<feature type="binding site" evidence="12">
    <location>
        <position position="95"/>
    </location>
    <ligand>
        <name>GTP</name>
        <dbReference type="ChEBI" id="CHEBI:37565"/>
    </ligand>
</feature>
<evidence type="ECO:0000313" key="15">
    <source>
        <dbReference type="Proteomes" id="UP000594749"/>
    </source>
</evidence>
<feature type="binding site" evidence="12">
    <location>
        <position position="64"/>
    </location>
    <ligand>
        <name>GTP</name>
        <dbReference type="ChEBI" id="CHEBI:37565"/>
    </ligand>
</feature>
<dbReference type="GO" id="GO:0061799">
    <property type="term" value="F:cyclic pyranopterin monophosphate synthase activity"/>
    <property type="evidence" value="ECO:0007669"/>
    <property type="project" value="TreeGrafter"/>
</dbReference>
<dbReference type="SFLD" id="SFLDG01386">
    <property type="entry name" value="main_SPASM_domain-containing"/>
    <property type="match status" value="1"/>
</dbReference>
<dbReference type="SUPFAM" id="SSF102114">
    <property type="entry name" value="Radical SAM enzymes"/>
    <property type="match status" value="1"/>
</dbReference>
<dbReference type="GO" id="GO:1904047">
    <property type="term" value="F:S-adenosyl-L-methionine binding"/>
    <property type="evidence" value="ECO:0007669"/>
    <property type="project" value="UniProtKB-UniRule"/>
</dbReference>
<accession>A0A7M1LJS9</accession>
<dbReference type="Pfam" id="PF06463">
    <property type="entry name" value="Mob_synth_C"/>
    <property type="match status" value="1"/>
</dbReference>
<gene>
    <name evidence="12 14" type="primary">moaA</name>
    <name evidence="14" type="ORF">IMC76_02960</name>
</gene>
<dbReference type="NCBIfam" id="TIGR02666">
    <property type="entry name" value="moaA"/>
    <property type="match status" value="1"/>
</dbReference>
<dbReference type="SMART" id="SM00729">
    <property type="entry name" value="Elp3"/>
    <property type="match status" value="1"/>
</dbReference>
<keyword evidence="8 12" id="KW-0342">GTP-binding</keyword>
<evidence type="ECO:0000256" key="1">
    <source>
        <dbReference type="ARBA" id="ARBA00012167"/>
    </source>
</evidence>
<name>A0A7M1LJS9_9BACT</name>
<dbReference type="InterPro" id="IPR050105">
    <property type="entry name" value="MoCo_biosynth_MoaA/MoaC"/>
</dbReference>
<dbReference type="UniPathway" id="UPA00344"/>
<comment type="similarity">
    <text evidence="12">Belongs to the radical SAM superfamily. MoaA family.</text>
</comment>
<keyword evidence="4 12" id="KW-0479">Metal-binding</keyword>
<evidence type="ECO:0000256" key="2">
    <source>
        <dbReference type="ARBA" id="ARBA00022485"/>
    </source>
</evidence>
<keyword evidence="15" id="KW-1185">Reference proteome</keyword>
<dbReference type="InterPro" id="IPR013785">
    <property type="entry name" value="Aldolase_TIM"/>
</dbReference>
<protein>
    <recommendedName>
        <fullName evidence="1 12">GTP 3',8-cyclase</fullName>
        <ecNumber evidence="1 12">4.1.99.22</ecNumber>
    </recommendedName>
    <alternativeName>
        <fullName evidence="12">Molybdenum cofactor biosynthesis protein A</fullName>
    </alternativeName>
</protein>
<feature type="binding site" evidence="12">
    <location>
        <position position="27"/>
    </location>
    <ligand>
        <name>S-adenosyl-L-methionine</name>
        <dbReference type="ChEBI" id="CHEBI:59789"/>
    </ligand>
</feature>
<feature type="binding site" evidence="12">
    <location>
        <begin position="254"/>
        <end position="256"/>
    </location>
    <ligand>
        <name>GTP</name>
        <dbReference type="ChEBI" id="CHEBI:37565"/>
    </ligand>
</feature>
<dbReference type="GO" id="GO:0051539">
    <property type="term" value="F:4 iron, 4 sulfur cluster binding"/>
    <property type="evidence" value="ECO:0007669"/>
    <property type="project" value="UniProtKB-UniRule"/>
</dbReference>
<sequence length="323" mass="36721">MLIDGHGRRVDYLRISVTERCNFRCRYCMPTTPFEWVSHSEILTYEEMFEFVKVCIDEGVKKIRITGGEPLVRKGTPEFIKMISSYAPDIDLAMTTNGYFLDKFAKELKDSGLKRVNISLDTLNPKKAEYISQKDIFDKVMAGINKALEVGLKVKLNSVILKGINDNEIIDLLEFARKKGAMIRYIEFMENTHAYGELKGLKKDEILGIISKKYSIKELGKALNSPASIFEIDGGYKFGIIDPHKHDFCESCNRLRMSASGVLIPCLYYDEGQSIKGALRDGDIKKATEILRDVLKNKPEKNRWEHNMADSNISARAFYQTGG</sequence>
<dbReference type="HAMAP" id="MF_01225_B">
    <property type="entry name" value="MoaA_B"/>
    <property type="match status" value="1"/>
</dbReference>
<dbReference type="Proteomes" id="UP000594749">
    <property type="component" value="Chromosome"/>
</dbReference>
<dbReference type="GO" id="GO:0005525">
    <property type="term" value="F:GTP binding"/>
    <property type="evidence" value="ECO:0007669"/>
    <property type="project" value="UniProtKB-UniRule"/>
</dbReference>
<evidence type="ECO:0000256" key="3">
    <source>
        <dbReference type="ARBA" id="ARBA00022691"/>
    </source>
</evidence>
<comment type="subunit">
    <text evidence="12">Monomer and homodimer.</text>
</comment>
<evidence type="ECO:0000256" key="8">
    <source>
        <dbReference type="ARBA" id="ARBA00023134"/>
    </source>
</evidence>
<dbReference type="PANTHER" id="PTHR22960">
    <property type="entry name" value="MOLYBDOPTERIN COFACTOR SYNTHESIS PROTEIN A"/>
    <property type="match status" value="1"/>
</dbReference>
<dbReference type="InterPro" id="IPR058240">
    <property type="entry name" value="rSAM_sf"/>
</dbReference>
<reference evidence="14 15" key="1">
    <citation type="submission" date="2020-10" db="EMBL/GenBank/DDBJ databases">
        <title>Campylobacter and Helicobacter PacBio genomes.</title>
        <authorList>
            <person name="Lane C."/>
        </authorList>
    </citation>
    <scope>NUCLEOTIDE SEQUENCE [LARGE SCALE GENOMIC DNA]</scope>
    <source>
        <strain evidence="14 15">2016D-0077</strain>
    </source>
</reference>
<feature type="binding site" evidence="12">
    <location>
        <position position="266"/>
    </location>
    <ligand>
        <name>[4Fe-4S] cluster</name>
        <dbReference type="ChEBI" id="CHEBI:49883"/>
        <label>2</label>
        <note>4Fe-4S-substrate</note>
    </ligand>
</feature>
<evidence type="ECO:0000256" key="10">
    <source>
        <dbReference type="ARBA" id="ARBA00023239"/>
    </source>
</evidence>
<dbReference type="InterPro" id="IPR007197">
    <property type="entry name" value="rSAM"/>
</dbReference>
<feature type="binding site" evidence="12">
    <location>
        <position position="14"/>
    </location>
    <ligand>
        <name>GTP</name>
        <dbReference type="ChEBI" id="CHEBI:37565"/>
    </ligand>
</feature>
<evidence type="ECO:0000256" key="12">
    <source>
        <dbReference type="HAMAP-Rule" id="MF_01225"/>
    </source>
</evidence>
<dbReference type="SFLD" id="SFLDG01383">
    <property type="entry name" value="cyclic_pyranopterin_phosphate"/>
    <property type="match status" value="1"/>
</dbReference>
<dbReference type="SFLD" id="SFLDS00029">
    <property type="entry name" value="Radical_SAM"/>
    <property type="match status" value="1"/>
</dbReference>
<feature type="binding site" evidence="12">
    <location>
        <position position="28"/>
    </location>
    <ligand>
        <name>[4Fe-4S] cluster</name>
        <dbReference type="ChEBI" id="CHEBI:49883"/>
        <label>1</label>
        <note>4Fe-4S-S-AdoMet</note>
    </ligand>
</feature>
<proteinExistence type="inferred from homology"/>
<evidence type="ECO:0000256" key="11">
    <source>
        <dbReference type="ARBA" id="ARBA00048697"/>
    </source>
</evidence>
<evidence type="ECO:0000313" key="14">
    <source>
        <dbReference type="EMBL" id="QOQ87785.1"/>
    </source>
</evidence>
<keyword evidence="6 12" id="KW-0408">Iron</keyword>
<feature type="binding site" evidence="12">
    <location>
        <position position="21"/>
    </location>
    <ligand>
        <name>[4Fe-4S] cluster</name>
        <dbReference type="ChEBI" id="CHEBI:49883"/>
        <label>1</label>
        <note>4Fe-4S-S-AdoMet</note>
    </ligand>
</feature>
<dbReference type="AlphaFoldDB" id="A0A7M1LJS9"/>
<feature type="binding site" evidence="12">
    <location>
        <position position="249"/>
    </location>
    <ligand>
        <name>[4Fe-4S] cluster</name>
        <dbReference type="ChEBI" id="CHEBI:49883"/>
        <label>2</label>
        <note>4Fe-4S-substrate</note>
    </ligand>
</feature>
<comment type="pathway">
    <text evidence="12">Cofactor biosynthesis; molybdopterin biosynthesis.</text>
</comment>
<keyword evidence="3 12" id="KW-0949">S-adenosyl-L-methionine</keyword>
<keyword evidence="2 12" id="KW-0004">4Fe-4S</keyword>
<comment type="catalytic activity">
    <reaction evidence="11 12">
        <text>GTP + AH2 + S-adenosyl-L-methionine = (8S)-3',8-cyclo-7,8-dihydroguanosine 5'-triphosphate + 5'-deoxyadenosine + L-methionine + A + H(+)</text>
        <dbReference type="Rhea" id="RHEA:49576"/>
        <dbReference type="ChEBI" id="CHEBI:13193"/>
        <dbReference type="ChEBI" id="CHEBI:15378"/>
        <dbReference type="ChEBI" id="CHEBI:17319"/>
        <dbReference type="ChEBI" id="CHEBI:17499"/>
        <dbReference type="ChEBI" id="CHEBI:37565"/>
        <dbReference type="ChEBI" id="CHEBI:57844"/>
        <dbReference type="ChEBI" id="CHEBI:59789"/>
        <dbReference type="ChEBI" id="CHEBI:131766"/>
        <dbReference type="EC" id="4.1.99.22"/>
    </reaction>
</comment>
<keyword evidence="9 12" id="KW-0501">Molybdenum cofactor biosynthesis</keyword>
<dbReference type="InterPro" id="IPR006638">
    <property type="entry name" value="Elp3/MiaA/NifB-like_rSAM"/>
</dbReference>
<feature type="binding site" evidence="12">
    <location>
        <position position="68"/>
    </location>
    <ligand>
        <name>S-adenosyl-L-methionine</name>
        <dbReference type="ChEBI" id="CHEBI:59789"/>
    </ligand>
</feature>
<dbReference type="Pfam" id="PF04055">
    <property type="entry name" value="Radical_SAM"/>
    <property type="match status" value="1"/>
</dbReference>
<comment type="cofactor">
    <cofactor evidence="12">
        <name>[4Fe-4S] cluster</name>
        <dbReference type="ChEBI" id="CHEBI:49883"/>
    </cofactor>
    <text evidence="12">Binds 2 [4Fe-4S] clusters. Binds 1 [4Fe-4S] cluster coordinated with 3 cysteines and an exchangeable S-adenosyl-L-methionine and 1 [4Fe-4S] cluster coordinated with 3 cysteines and the GTP-derived substrate.</text>
</comment>
<dbReference type="OrthoDB" id="9763993at2"/>
<feature type="binding site" evidence="12">
    <location>
        <position position="119"/>
    </location>
    <ligand>
        <name>S-adenosyl-L-methionine</name>
        <dbReference type="ChEBI" id="CHEBI:59789"/>
    </ligand>
</feature>
<dbReference type="EMBL" id="CP063078">
    <property type="protein sequence ID" value="QOQ87785.1"/>
    <property type="molecule type" value="Genomic_DNA"/>
</dbReference>
<evidence type="ECO:0000256" key="7">
    <source>
        <dbReference type="ARBA" id="ARBA00023014"/>
    </source>
</evidence>
<keyword evidence="10 12" id="KW-0456">Lyase</keyword>